<evidence type="ECO:0000256" key="1">
    <source>
        <dbReference type="SAM" id="MobiDB-lite"/>
    </source>
</evidence>
<accession>A0ABD5PBP5</accession>
<dbReference type="Proteomes" id="UP001595921">
    <property type="component" value="Unassembled WGS sequence"/>
</dbReference>
<dbReference type="EMBL" id="JBHSDS010000006">
    <property type="protein sequence ID" value="MFC4358092.1"/>
    <property type="molecule type" value="Genomic_DNA"/>
</dbReference>
<comment type="caution">
    <text evidence="3">The sequence shown here is derived from an EMBL/GenBank/DDBJ whole genome shotgun (WGS) entry which is preliminary data.</text>
</comment>
<dbReference type="RefSeq" id="WP_267624329.1">
    <property type="nucleotide sequence ID" value="NZ_JAODIW010000008.1"/>
</dbReference>
<feature type="compositionally biased region" description="Polar residues" evidence="1">
    <location>
        <begin position="457"/>
        <end position="468"/>
    </location>
</feature>
<feature type="transmembrane region" description="Helical" evidence="2">
    <location>
        <begin position="276"/>
        <end position="301"/>
    </location>
</feature>
<sequence length="474" mass="49067">MRLVQVMIPAGKRDSVTRALDEEGIDFALTEETSGRDYVAVASFPLPTSAVEPVLERLRDAGLERDAYTVVVDAETVISRRFDRLEARYEEENGNGAEGERIAREELLARAEELATGTRAYVVMTVVSSLIATAGLMLDSPAVVVGSMVIAPLIGPAMAASVGTVLDDHDLFARGVRLQALGLALAVGSAGLFALLLRFTLLVPPGTDVLTIPQIRERLAPDFLSLAVALGAGVAGVVSLSTGVSSALVGVMIAVALIPPAATVGIALAWGFPMAAAGSGVLLLVNVLSINLAALAVLWYAGYRPDDWLRTGGARSATVKRGATLLLAIAVLSTFLGGVTFNTYQNATLEEGVRDDVAAALNDSAPSATLVSVELTGEEATVFGRPDHVVVTVGVPPDGAPVGLARTLDDTVSLRTNREMTVEVRYLTVEDTRPGGNGSGSEIGPGDGEGSVPPVASASTPLRPSASTLLRPVV</sequence>
<keyword evidence="2" id="KW-0472">Membrane</keyword>
<dbReference type="AlphaFoldDB" id="A0ABD5PBP5"/>
<feature type="transmembrane region" description="Helical" evidence="2">
    <location>
        <begin position="322"/>
        <end position="341"/>
    </location>
</feature>
<reference evidence="3 4" key="1">
    <citation type="journal article" date="2019" name="Int. J. Syst. Evol. Microbiol.">
        <title>The Global Catalogue of Microorganisms (GCM) 10K type strain sequencing project: providing services to taxonomists for standard genome sequencing and annotation.</title>
        <authorList>
            <consortium name="The Broad Institute Genomics Platform"/>
            <consortium name="The Broad Institute Genome Sequencing Center for Infectious Disease"/>
            <person name="Wu L."/>
            <person name="Ma J."/>
        </authorList>
    </citation>
    <scope>NUCLEOTIDE SEQUENCE [LARGE SCALE GENOMIC DNA]</scope>
    <source>
        <strain evidence="3 4">CGMCC 1.12553</strain>
    </source>
</reference>
<dbReference type="Pfam" id="PF04087">
    <property type="entry name" value="DUF389"/>
    <property type="match status" value="1"/>
</dbReference>
<evidence type="ECO:0000313" key="3">
    <source>
        <dbReference type="EMBL" id="MFC4358092.1"/>
    </source>
</evidence>
<keyword evidence="2" id="KW-0812">Transmembrane</keyword>
<keyword evidence="4" id="KW-1185">Reference proteome</keyword>
<feature type="transmembrane region" description="Helical" evidence="2">
    <location>
        <begin position="144"/>
        <end position="166"/>
    </location>
</feature>
<feature type="region of interest" description="Disordered" evidence="1">
    <location>
        <begin position="430"/>
        <end position="474"/>
    </location>
</feature>
<name>A0ABD5PBP5_9EURY</name>
<keyword evidence="2" id="KW-1133">Transmembrane helix</keyword>
<dbReference type="InterPro" id="IPR005240">
    <property type="entry name" value="DUF389"/>
</dbReference>
<evidence type="ECO:0000313" key="4">
    <source>
        <dbReference type="Proteomes" id="UP001595921"/>
    </source>
</evidence>
<gene>
    <name evidence="3" type="ORF">ACFO0N_09045</name>
</gene>
<organism evidence="3 4">
    <name type="scientific">Halobium salinum</name>
    <dbReference type="NCBI Taxonomy" id="1364940"/>
    <lineage>
        <taxon>Archaea</taxon>
        <taxon>Methanobacteriati</taxon>
        <taxon>Methanobacteriota</taxon>
        <taxon>Stenosarchaea group</taxon>
        <taxon>Halobacteria</taxon>
        <taxon>Halobacteriales</taxon>
        <taxon>Haloferacaceae</taxon>
        <taxon>Halobium</taxon>
    </lineage>
</organism>
<feature type="transmembrane region" description="Helical" evidence="2">
    <location>
        <begin position="223"/>
        <end position="240"/>
    </location>
</feature>
<feature type="transmembrane region" description="Helical" evidence="2">
    <location>
        <begin position="247"/>
        <end position="270"/>
    </location>
</feature>
<protein>
    <submittedName>
        <fullName evidence="3">TIGR00341 family protein</fullName>
    </submittedName>
</protein>
<evidence type="ECO:0000256" key="2">
    <source>
        <dbReference type="SAM" id="Phobius"/>
    </source>
</evidence>
<feature type="transmembrane region" description="Helical" evidence="2">
    <location>
        <begin position="120"/>
        <end position="138"/>
    </location>
</feature>
<feature type="transmembrane region" description="Helical" evidence="2">
    <location>
        <begin position="178"/>
        <end position="203"/>
    </location>
</feature>
<dbReference type="PANTHER" id="PTHR20992">
    <property type="entry name" value="AT15442P-RELATED"/>
    <property type="match status" value="1"/>
</dbReference>
<feature type="compositionally biased region" description="Gly residues" evidence="1">
    <location>
        <begin position="435"/>
        <end position="449"/>
    </location>
</feature>
<dbReference type="PANTHER" id="PTHR20992:SF9">
    <property type="entry name" value="AT15442P-RELATED"/>
    <property type="match status" value="1"/>
</dbReference>
<dbReference type="NCBIfam" id="TIGR00341">
    <property type="entry name" value="TIGR00341 family protein"/>
    <property type="match status" value="1"/>
</dbReference>
<proteinExistence type="predicted"/>